<dbReference type="EMBL" id="LHPG02000017">
    <property type="protein sequence ID" value="PRW33245.1"/>
    <property type="molecule type" value="Genomic_DNA"/>
</dbReference>
<evidence type="ECO:0000313" key="10">
    <source>
        <dbReference type="EMBL" id="PRW33245.1"/>
    </source>
</evidence>
<feature type="transmembrane region" description="Helical" evidence="9">
    <location>
        <begin position="114"/>
        <end position="137"/>
    </location>
</feature>
<dbReference type="PANTHER" id="PTHR33281">
    <property type="entry name" value="UPF0187 PROTEIN YNEE"/>
    <property type="match status" value="1"/>
</dbReference>
<dbReference type="GO" id="GO:0005886">
    <property type="term" value="C:plasma membrane"/>
    <property type="evidence" value="ECO:0007669"/>
    <property type="project" value="UniProtKB-SubCell"/>
</dbReference>
<accession>A0A2P6TGK7</accession>
<organism evidence="10 11">
    <name type="scientific">Chlorella sorokiniana</name>
    <name type="common">Freshwater green alga</name>
    <dbReference type="NCBI Taxonomy" id="3076"/>
    <lineage>
        <taxon>Eukaryota</taxon>
        <taxon>Viridiplantae</taxon>
        <taxon>Chlorophyta</taxon>
        <taxon>core chlorophytes</taxon>
        <taxon>Trebouxiophyceae</taxon>
        <taxon>Chlorellales</taxon>
        <taxon>Chlorellaceae</taxon>
        <taxon>Chlorella clade</taxon>
        <taxon>Chlorella</taxon>
    </lineage>
</organism>
<evidence type="ECO:0000256" key="2">
    <source>
        <dbReference type="ARBA" id="ARBA00022448"/>
    </source>
</evidence>
<dbReference type="InterPro" id="IPR044669">
    <property type="entry name" value="YneE/VCCN1/2-like"/>
</dbReference>
<reference evidence="10 11" key="1">
    <citation type="journal article" date="2018" name="Plant J.">
        <title>Genome sequences of Chlorella sorokiniana UTEX 1602 and Micractinium conductrix SAG 241.80: implications to maltose excretion by a green alga.</title>
        <authorList>
            <person name="Arriola M.B."/>
            <person name="Velmurugan N."/>
            <person name="Zhang Y."/>
            <person name="Plunkett M.H."/>
            <person name="Hondzo H."/>
            <person name="Barney B.M."/>
        </authorList>
    </citation>
    <scope>NUCLEOTIDE SEQUENCE [LARGE SCALE GENOMIC DNA]</scope>
    <source>
        <strain evidence="11">UTEX 1602</strain>
    </source>
</reference>
<keyword evidence="7 9" id="KW-0472">Membrane</keyword>
<feature type="compositionally biased region" description="Low complexity" evidence="8">
    <location>
        <begin position="1"/>
        <end position="26"/>
    </location>
</feature>
<keyword evidence="4 9" id="KW-0812">Transmembrane</keyword>
<keyword evidence="3" id="KW-1003">Cell membrane</keyword>
<keyword evidence="2" id="KW-0813">Transport</keyword>
<evidence type="ECO:0000256" key="5">
    <source>
        <dbReference type="ARBA" id="ARBA00022989"/>
    </source>
</evidence>
<evidence type="ECO:0000256" key="1">
    <source>
        <dbReference type="ARBA" id="ARBA00004651"/>
    </source>
</evidence>
<feature type="transmembrane region" description="Helical" evidence="9">
    <location>
        <begin position="332"/>
        <end position="365"/>
    </location>
</feature>
<name>A0A2P6TGK7_CHLSO</name>
<feature type="region of interest" description="Disordered" evidence="8">
    <location>
        <begin position="414"/>
        <end position="450"/>
    </location>
</feature>
<evidence type="ECO:0000256" key="4">
    <source>
        <dbReference type="ARBA" id="ARBA00022692"/>
    </source>
</evidence>
<dbReference type="AlphaFoldDB" id="A0A2P6TGK7"/>
<dbReference type="STRING" id="3076.A0A2P6TGK7"/>
<evidence type="ECO:0000256" key="9">
    <source>
        <dbReference type="SAM" id="Phobius"/>
    </source>
</evidence>
<feature type="compositionally biased region" description="Polar residues" evidence="8">
    <location>
        <begin position="417"/>
        <end position="428"/>
    </location>
</feature>
<evidence type="ECO:0000256" key="6">
    <source>
        <dbReference type="ARBA" id="ARBA00023065"/>
    </source>
</evidence>
<keyword evidence="6" id="KW-0406">Ion transport</keyword>
<dbReference type="Pfam" id="PF25539">
    <property type="entry name" value="Bestrophin_2"/>
    <property type="match status" value="1"/>
</dbReference>
<keyword evidence="11" id="KW-1185">Reference proteome</keyword>
<sequence>MATPAAAAPRRLGAAAAPKGLPRLAGVSARPRRAAQTAGSFHSAALPVDQAVNGNGTVPPDPEPEPTYSWFSQEWKEERRKKKGRTVFDFERWQKHRSSARYLRHMAGMFSSSVIQGLAVPLAYVVTVSVGVATYYTAAAKGMVPLFPALKVLASAPFSLTSFALSLLLVFRTNSSYGRWDEARKMWGQVVNRSRDIARQALAYIPAAQVHLQDVICRWTIAYTRALMCHLRQGEDLGSELAGILSPSELAALLAAKHRPNFCTQVLSAAVRDAQLPGTGPTSREPTAAVPAGAAYRMDENITVFVEVSGGCERILRTPIPLGYTRHTSRFLMLWLTLLPFSLWESCGLAMIPVAALVAFLLLGVEEIGVQIEEPFSILPLEVISSTIEGNIRELQATHGAAAAVPSPIHDIIRPPQLQSPEGNSSNVVGAPSLATNGAPAGRPSGGGAR</sequence>
<dbReference type="OrthoDB" id="1368at2759"/>
<keyword evidence="5 9" id="KW-1133">Transmembrane helix</keyword>
<feature type="region of interest" description="Disordered" evidence="8">
    <location>
        <begin position="1"/>
        <end position="69"/>
    </location>
</feature>
<evidence type="ECO:0000256" key="3">
    <source>
        <dbReference type="ARBA" id="ARBA00022475"/>
    </source>
</evidence>
<evidence type="ECO:0000256" key="7">
    <source>
        <dbReference type="ARBA" id="ARBA00023136"/>
    </source>
</evidence>
<comment type="caution">
    <text evidence="10">The sequence shown here is derived from an EMBL/GenBank/DDBJ whole genome shotgun (WGS) entry which is preliminary data.</text>
</comment>
<feature type="transmembrane region" description="Helical" evidence="9">
    <location>
        <begin position="149"/>
        <end position="171"/>
    </location>
</feature>
<gene>
    <name evidence="10" type="ORF">C2E21_7928</name>
</gene>
<dbReference type="PANTHER" id="PTHR33281:SF19">
    <property type="entry name" value="VOLTAGE-DEPENDENT ANION CHANNEL-FORMING PROTEIN YNEE"/>
    <property type="match status" value="1"/>
</dbReference>
<evidence type="ECO:0000256" key="8">
    <source>
        <dbReference type="SAM" id="MobiDB-lite"/>
    </source>
</evidence>
<proteinExistence type="predicted"/>
<comment type="subcellular location">
    <subcellularLocation>
        <location evidence="1">Cell membrane</location>
        <topology evidence="1">Multi-pass membrane protein</topology>
    </subcellularLocation>
</comment>
<evidence type="ECO:0000313" key="11">
    <source>
        <dbReference type="Proteomes" id="UP000239899"/>
    </source>
</evidence>
<dbReference type="Proteomes" id="UP000239899">
    <property type="component" value="Unassembled WGS sequence"/>
</dbReference>
<dbReference type="GO" id="GO:0005254">
    <property type="term" value="F:chloride channel activity"/>
    <property type="evidence" value="ECO:0007669"/>
    <property type="project" value="InterPro"/>
</dbReference>
<protein>
    <submittedName>
        <fullName evidence="10">UPF0187 chloroplastic</fullName>
    </submittedName>
</protein>